<proteinExistence type="predicted"/>
<keyword evidence="3" id="KW-1185">Reference proteome</keyword>
<dbReference type="OrthoDB" id="5125686at2"/>
<dbReference type="Pfam" id="PF13481">
    <property type="entry name" value="AAA_25"/>
    <property type="match status" value="1"/>
</dbReference>
<gene>
    <name evidence="2" type="ORF">ELQ94_07950</name>
</gene>
<dbReference type="EMBL" id="RZGZ01000002">
    <property type="protein sequence ID" value="RUR01421.1"/>
    <property type="molecule type" value="Genomic_DNA"/>
</dbReference>
<protein>
    <submittedName>
        <fullName evidence="2">AAA family ATPase</fullName>
    </submittedName>
</protein>
<dbReference type="SUPFAM" id="SSF52540">
    <property type="entry name" value="P-loop containing nucleoside triphosphate hydrolases"/>
    <property type="match status" value="1"/>
</dbReference>
<name>A0A3S0XNJ2_9MICO</name>
<accession>A0A3S0XNJ2</accession>
<evidence type="ECO:0000256" key="1">
    <source>
        <dbReference type="SAM" id="MobiDB-lite"/>
    </source>
</evidence>
<reference evidence="2 3" key="1">
    <citation type="submission" date="2018-12" db="EMBL/GenBank/DDBJ databases">
        <authorList>
            <person name="Li F."/>
        </authorList>
    </citation>
    <scope>NUCLEOTIDE SEQUENCE [LARGE SCALE GENOMIC DNA]</scope>
    <source>
        <strain evidence="2 3">EGI 6500705</strain>
    </source>
</reference>
<sequence>MTGELTGEDLLDAEERALHLVRTSPRPPREWAAELDENLSRAGVPTDDADAMLRGWLGDDYADRIGNRKSVRAFLRSSAVELVRETYDRPHLVSELAEVQKHVILTNPSRPFHAVSRKKLEAIAADAVATVRDEFAAEHPGIPAPSFDLPDPRLATLGPDAVREVERLDMIDRAKAFRRERDAPVRRSFADLVLDTDRLDELPDPEWIVHEVIPKDGLAALLGRTGVGKTFVALSLAYHVAIGRPFMGRKVEQGSVLWIAAEGGRSISTRTKALVEAWKKPIPSGSMRFYPQPATFDDSSLMEELIAYVGETRPSLVVFDTWHRSLGSIQENDATDNGRALSVFDRMRAAAPGLTVLVLHHPNEQGEWRGSKSMPAALDTSLLLTEDSSGELTLEAKKQRDAETGTLAHLKLVPMFGSAVVEGRVPSSTPLAELAVTANTAYDVLVDQFGSIGANRTEWKAAAAEAGMSERSAYRAISQLVNAKSVELRGTRFWPTSPPPTGDPLVLDDPQPNPTTKRKKS</sequence>
<dbReference type="RefSeq" id="WP_127048936.1">
    <property type="nucleotide sequence ID" value="NZ_RZGZ01000002.1"/>
</dbReference>
<dbReference type="Proteomes" id="UP000274909">
    <property type="component" value="Unassembled WGS sequence"/>
</dbReference>
<dbReference type="AlphaFoldDB" id="A0A3S0XNJ2"/>
<evidence type="ECO:0000313" key="3">
    <source>
        <dbReference type="Proteomes" id="UP000274909"/>
    </source>
</evidence>
<dbReference type="InterPro" id="IPR027417">
    <property type="entry name" value="P-loop_NTPase"/>
</dbReference>
<comment type="caution">
    <text evidence="2">The sequence shown here is derived from an EMBL/GenBank/DDBJ whole genome shotgun (WGS) entry which is preliminary data.</text>
</comment>
<dbReference type="Gene3D" id="3.40.50.300">
    <property type="entry name" value="P-loop containing nucleotide triphosphate hydrolases"/>
    <property type="match status" value="1"/>
</dbReference>
<feature type="region of interest" description="Disordered" evidence="1">
    <location>
        <begin position="491"/>
        <end position="521"/>
    </location>
</feature>
<organism evidence="2 3">
    <name type="scientific">Labedella endophytica</name>
    <dbReference type="NCBI Taxonomy" id="1523160"/>
    <lineage>
        <taxon>Bacteria</taxon>
        <taxon>Bacillati</taxon>
        <taxon>Actinomycetota</taxon>
        <taxon>Actinomycetes</taxon>
        <taxon>Micrococcales</taxon>
        <taxon>Microbacteriaceae</taxon>
        <taxon>Labedella</taxon>
    </lineage>
</organism>
<evidence type="ECO:0000313" key="2">
    <source>
        <dbReference type="EMBL" id="RUR01421.1"/>
    </source>
</evidence>